<protein>
    <submittedName>
        <fullName evidence="2">Uncharacterized protein</fullName>
    </submittedName>
</protein>
<gene>
    <name evidence="2" type="ORF">C4561_00970</name>
</gene>
<dbReference type="Proteomes" id="UP000265540">
    <property type="component" value="Unassembled WGS sequence"/>
</dbReference>
<evidence type="ECO:0000313" key="3">
    <source>
        <dbReference type="Proteomes" id="UP000265540"/>
    </source>
</evidence>
<dbReference type="EMBL" id="QZJF01000006">
    <property type="protein sequence ID" value="RJR27842.1"/>
    <property type="molecule type" value="Genomic_DNA"/>
</dbReference>
<organism evidence="2 3">
    <name type="scientific">candidate division WWE3 bacterium</name>
    <dbReference type="NCBI Taxonomy" id="2053526"/>
    <lineage>
        <taxon>Bacteria</taxon>
        <taxon>Katanobacteria</taxon>
    </lineage>
</organism>
<feature type="compositionally biased region" description="Basic residues" evidence="1">
    <location>
        <begin position="42"/>
        <end position="51"/>
    </location>
</feature>
<evidence type="ECO:0000256" key="1">
    <source>
        <dbReference type="SAM" id="MobiDB-lite"/>
    </source>
</evidence>
<feature type="region of interest" description="Disordered" evidence="1">
    <location>
        <begin position="42"/>
        <end position="61"/>
    </location>
</feature>
<evidence type="ECO:0000313" key="2">
    <source>
        <dbReference type="EMBL" id="RJR27842.1"/>
    </source>
</evidence>
<sequence length="121" mass="13752">MRFIIHHVKKPSRQLIACMHNTVLVIKVFNILPMPKEKNKISKIHSNKKGKSTYSSPGTDDVVVDTEIVDEEVEETEELDPEVLEALNVKKKQKIKQTNGVDYIPELERGDEDIIGADDDL</sequence>
<name>A0A3A4ZFM2_UNCKA</name>
<reference evidence="2 3" key="1">
    <citation type="journal article" date="2017" name="ISME J.">
        <title>Energy and carbon metabolisms in a deep terrestrial subsurface fluid microbial community.</title>
        <authorList>
            <person name="Momper L."/>
            <person name="Jungbluth S.P."/>
            <person name="Lee M.D."/>
            <person name="Amend J.P."/>
        </authorList>
    </citation>
    <scope>NUCLEOTIDE SEQUENCE [LARGE SCALE GENOMIC DNA]</scope>
    <source>
        <strain evidence="2">SURF_46</strain>
    </source>
</reference>
<comment type="caution">
    <text evidence="2">The sequence shown here is derived from an EMBL/GenBank/DDBJ whole genome shotgun (WGS) entry which is preliminary data.</text>
</comment>
<accession>A0A3A4ZFM2</accession>
<proteinExistence type="predicted"/>
<dbReference type="AlphaFoldDB" id="A0A3A4ZFM2"/>